<dbReference type="InterPro" id="IPR002502">
    <property type="entry name" value="Amidase_domain"/>
</dbReference>
<dbReference type="SUPFAM" id="SSF55846">
    <property type="entry name" value="N-acetylmuramoyl-L-alanine amidase-like"/>
    <property type="match status" value="1"/>
</dbReference>
<gene>
    <name evidence="6" type="ORF">ACFSFW_11560</name>
</gene>
<name>A0ABW4MP66_9BACI</name>
<proteinExistence type="inferred from homology"/>
<evidence type="ECO:0000313" key="6">
    <source>
        <dbReference type="EMBL" id="MFD1779306.1"/>
    </source>
</evidence>
<dbReference type="InterPro" id="IPR036505">
    <property type="entry name" value="Amidase/PGRP_sf"/>
</dbReference>
<dbReference type="InterPro" id="IPR015510">
    <property type="entry name" value="PGRP"/>
</dbReference>
<reference evidence="7" key="1">
    <citation type="journal article" date="2019" name="Int. J. Syst. Evol. Microbiol.">
        <title>The Global Catalogue of Microorganisms (GCM) 10K type strain sequencing project: providing services to taxonomists for standard genome sequencing and annotation.</title>
        <authorList>
            <consortium name="The Broad Institute Genomics Platform"/>
            <consortium name="The Broad Institute Genome Sequencing Center for Infectious Disease"/>
            <person name="Wu L."/>
            <person name="Ma J."/>
        </authorList>
    </citation>
    <scope>NUCLEOTIDE SEQUENCE [LARGE SCALE GENOMIC DNA]</scope>
    <source>
        <strain evidence="7">CCUG 15531</strain>
    </source>
</reference>
<evidence type="ECO:0000256" key="2">
    <source>
        <dbReference type="ARBA" id="ARBA00030881"/>
    </source>
</evidence>
<keyword evidence="7" id="KW-1185">Reference proteome</keyword>
<evidence type="ECO:0000259" key="5">
    <source>
        <dbReference type="SMART" id="SM00701"/>
    </source>
</evidence>
<dbReference type="Pfam" id="PF01510">
    <property type="entry name" value="Amidase_2"/>
    <property type="match status" value="1"/>
</dbReference>
<evidence type="ECO:0000256" key="3">
    <source>
        <dbReference type="ARBA" id="ARBA00032390"/>
    </source>
</evidence>
<accession>A0ABW4MP66</accession>
<dbReference type="Gene3D" id="3.40.80.10">
    <property type="entry name" value="Peptidoglycan recognition protein-like"/>
    <property type="match status" value="1"/>
</dbReference>
<sequence length="160" mass="18561">MTIKPNNFHFKEPFEELEKIEKLIIHHTSRVDFTLEKTHQFHQNERGWSGIGYNYFIEKDGTIFEGRGLHVGAHTYGYNRKTLGICATGDFDIEYPTSAQITSLIDICHYFMEQYLLQPKDVLGHRELEGFDYTTCPGTLFNMNEFRTMLENAQVGVSKA</sequence>
<organism evidence="6 7">
    <name type="scientific">Fredinandcohnia salidurans</name>
    <dbReference type="NCBI Taxonomy" id="2595041"/>
    <lineage>
        <taxon>Bacteria</taxon>
        <taxon>Bacillati</taxon>
        <taxon>Bacillota</taxon>
        <taxon>Bacilli</taxon>
        <taxon>Bacillales</taxon>
        <taxon>Bacillaceae</taxon>
        <taxon>Fredinandcohnia</taxon>
    </lineage>
</organism>
<dbReference type="Proteomes" id="UP001597227">
    <property type="component" value="Unassembled WGS sequence"/>
</dbReference>
<evidence type="ECO:0000256" key="1">
    <source>
        <dbReference type="ARBA" id="ARBA00007553"/>
    </source>
</evidence>
<feature type="domain" description="Peptidoglycan recognition protein family" evidence="5">
    <location>
        <begin position="1"/>
        <end position="129"/>
    </location>
</feature>
<comment type="caution">
    <text evidence="6">The sequence shown here is derived from an EMBL/GenBank/DDBJ whole genome shotgun (WGS) entry which is preliminary data.</text>
</comment>
<dbReference type="PANTHER" id="PTHR11022:SF41">
    <property type="entry name" value="PEPTIDOGLYCAN-RECOGNITION PROTEIN LC-RELATED"/>
    <property type="match status" value="1"/>
</dbReference>
<dbReference type="InterPro" id="IPR006619">
    <property type="entry name" value="PGRP_domain_met/bac"/>
</dbReference>
<protein>
    <recommendedName>
        <fullName evidence="3">Autolysin</fullName>
    </recommendedName>
    <alternativeName>
        <fullName evidence="2">Cell wall hydrolase</fullName>
    </alternativeName>
</protein>
<feature type="domain" description="N-acetylmuramoyl-L-alanine amidase" evidence="4">
    <location>
        <begin position="9"/>
        <end position="138"/>
    </location>
</feature>
<evidence type="ECO:0000259" key="4">
    <source>
        <dbReference type="SMART" id="SM00644"/>
    </source>
</evidence>
<dbReference type="PANTHER" id="PTHR11022">
    <property type="entry name" value="PEPTIDOGLYCAN RECOGNITION PROTEIN"/>
    <property type="match status" value="1"/>
</dbReference>
<dbReference type="RefSeq" id="WP_388038876.1">
    <property type="nucleotide sequence ID" value="NZ_JBHUEK010000018.1"/>
</dbReference>
<dbReference type="EMBL" id="JBHUEK010000018">
    <property type="protein sequence ID" value="MFD1779306.1"/>
    <property type="molecule type" value="Genomic_DNA"/>
</dbReference>
<comment type="similarity">
    <text evidence="1">Belongs to the N-acetylmuramoyl-L-alanine amidase 2 family.</text>
</comment>
<dbReference type="SMART" id="SM00701">
    <property type="entry name" value="PGRP"/>
    <property type="match status" value="1"/>
</dbReference>
<dbReference type="CDD" id="cd06583">
    <property type="entry name" value="PGRP"/>
    <property type="match status" value="1"/>
</dbReference>
<evidence type="ECO:0000313" key="7">
    <source>
        <dbReference type="Proteomes" id="UP001597227"/>
    </source>
</evidence>
<dbReference type="SMART" id="SM00644">
    <property type="entry name" value="Ami_2"/>
    <property type="match status" value="1"/>
</dbReference>